<dbReference type="InterPro" id="IPR051100">
    <property type="entry name" value="DnaJ_subfamily_B/C"/>
</dbReference>
<feature type="domain" description="J" evidence="6">
    <location>
        <begin position="104"/>
        <end position="168"/>
    </location>
</feature>
<keyword evidence="5" id="KW-0472">Membrane</keyword>
<comment type="subcellular location">
    <subcellularLocation>
        <location evidence="1">Endoplasmic reticulum membrane</location>
        <topology evidence="1">Single-pass membrane protein</topology>
    </subcellularLocation>
</comment>
<dbReference type="InterPro" id="IPR015399">
    <property type="entry name" value="DUF1977_DnaJ-like"/>
</dbReference>
<dbReference type="PRINTS" id="PR00625">
    <property type="entry name" value="JDOMAIN"/>
</dbReference>
<evidence type="ECO:0000259" key="6">
    <source>
        <dbReference type="PROSITE" id="PS50076"/>
    </source>
</evidence>
<dbReference type="OrthoDB" id="10250354at2759"/>
<dbReference type="AlphaFoldDB" id="A0A9D4UHK4"/>
<dbReference type="PROSITE" id="PS00636">
    <property type="entry name" value="DNAJ_1"/>
    <property type="match status" value="1"/>
</dbReference>
<sequence length="353" mass="39968">MDGNKDAARHCFNIGNSALQCGNKAKALKFLAKAHRLDPSLGLGTLLSSLREGVEDLSGQDSQAQNEINQSVSGTARACGDSTPNAVASAEQVEIVHRIRKTKDYYEILGLKKDCTAEELRKAYKKISLKVHPDKNSAAGAEEAFKHVSKAFAYLNDESSRAMYDQHGPEDPHKLSRQSNARYRYARSGYAYDDMFDADEIFNSFFFGSENAFHRAQYVRRHNRASATRQAQASRNTDSSPGLLTLLQILPVLALFLISLIPLSKPVYSMEQVAPYQFQYSTKEHQVQFYVKSMDFDKEYPPGSSSRRSVEAKVERDMIEMLGYNCRREMNHRRWYPSLQTPNCDKLQGFYVQ</sequence>
<comment type="caution">
    <text evidence="7">The sequence shown here is derived from an EMBL/GenBank/DDBJ whole genome shotgun (WGS) entry which is preliminary data.</text>
</comment>
<evidence type="ECO:0000256" key="2">
    <source>
        <dbReference type="ARBA" id="ARBA00022692"/>
    </source>
</evidence>
<dbReference type="PANTHER" id="PTHR43908">
    <property type="entry name" value="AT29763P-RELATED"/>
    <property type="match status" value="1"/>
</dbReference>
<dbReference type="SMART" id="SM00271">
    <property type="entry name" value="DnaJ"/>
    <property type="match status" value="1"/>
</dbReference>
<proteinExistence type="predicted"/>
<dbReference type="PANTHER" id="PTHR43908:SF3">
    <property type="entry name" value="AT29763P-RELATED"/>
    <property type="match status" value="1"/>
</dbReference>
<dbReference type="Proteomes" id="UP000886520">
    <property type="component" value="Chromosome 17"/>
</dbReference>
<dbReference type="SUPFAM" id="SSF46565">
    <property type="entry name" value="Chaperone J-domain"/>
    <property type="match status" value="1"/>
</dbReference>
<gene>
    <name evidence="7" type="ORF">GOP47_0018340</name>
</gene>
<dbReference type="GO" id="GO:0005789">
    <property type="term" value="C:endoplasmic reticulum membrane"/>
    <property type="evidence" value="ECO:0007669"/>
    <property type="project" value="UniProtKB-SubCell"/>
</dbReference>
<dbReference type="Pfam" id="PF09320">
    <property type="entry name" value="DUF1977"/>
    <property type="match status" value="1"/>
</dbReference>
<accession>A0A9D4UHK4</accession>
<evidence type="ECO:0000256" key="1">
    <source>
        <dbReference type="ARBA" id="ARBA00004389"/>
    </source>
</evidence>
<reference evidence="7" key="1">
    <citation type="submission" date="2021-01" db="EMBL/GenBank/DDBJ databases">
        <title>Adiantum capillus-veneris genome.</title>
        <authorList>
            <person name="Fang Y."/>
            <person name="Liao Q."/>
        </authorList>
    </citation>
    <scope>NUCLEOTIDE SEQUENCE</scope>
    <source>
        <strain evidence="7">H3</strain>
        <tissue evidence="7">Leaf</tissue>
    </source>
</reference>
<evidence type="ECO:0000256" key="3">
    <source>
        <dbReference type="ARBA" id="ARBA00022824"/>
    </source>
</evidence>
<dbReference type="InterPro" id="IPR001623">
    <property type="entry name" value="DnaJ_domain"/>
</dbReference>
<dbReference type="EMBL" id="JABFUD020000017">
    <property type="protein sequence ID" value="KAI5067812.1"/>
    <property type="molecule type" value="Genomic_DNA"/>
</dbReference>
<dbReference type="Pfam" id="PF00226">
    <property type="entry name" value="DnaJ"/>
    <property type="match status" value="1"/>
</dbReference>
<keyword evidence="8" id="KW-1185">Reference proteome</keyword>
<dbReference type="CDD" id="cd06257">
    <property type="entry name" value="DnaJ"/>
    <property type="match status" value="1"/>
</dbReference>
<organism evidence="7 8">
    <name type="scientific">Adiantum capillus-veneris</name>
    <name type="common">Maidenhair fern</name>
    <dbReference type="NCBI Taxonomy" id="13818"/>
    <lineage>
        <taxon>Eukaryota</taxon>
        <taxon>Viridiplantae</taxon>
        <taxon>Streptophyta</taxon>
        <taxon>Embryophyta</taxon>
        <taxon>Tracheophyta</taxon>
        <taxon>Polypodiopsida</taxon>
        <taxon>Polypodiidae</taxon>
        <taxon>Polypodiales</taxon>
        <taxon>Pteridineae</taxon>
        <taxon>Pteridaceae</taxon>
        <taxon>Vittarioideae</taxon>
        <taxon>Adiantum</taxon>
    </lineage>
</organism>
<keyword evidence="4" id="KW-1133">Transmembrane helix</keyword>
<dbReference type="InterPro" id="IPR036869">
    <property type="entry name" value="J_dom_sf"/>
</dbReference>
<name>A0A9D4UHK4_ADICA</name>
<protein>
    <recommendedName>
        <fullName evidence="6">J domain-containing protein</fullName>
    </recommendedName>
</protein>
<keyword evidence="2" id="KW-0812">Transmembrane</keyword>
<dbReference type="InterPro" id="IPR018253">
    <property type="entry name" value="DnaJ_domain_CS"/>
</dbReference>
<dbReference type="Gene3D" id="1.10.287.110">
    <property type="entry name" value="DnaJ domain"/>
    <property type="match status" value="1"/>
</dbReference>
<evidence type="ECO:0000256" key="4">
    <source>
        <dbReference type="ARBA" id="ARBA00022989"/>
    </source>
</evidence>
<dbReference type="GO" id="GO:0030544">
    <property type="term" value="F:Hsp70 protein binding"/>
    <property type="evidence" value="ECO:0007669"/>
    <property type="project" value="TreeGrafter"/>
</dbReference>
<evidence type="ECO:0000256" key="5">
    <source>
        <dbReference type="ARBA" id="ARBA00023136"/>
    </source>
</evidence>
<dbReference type="GO" id="GO:0071218">
    <property type="term" value="P:cellular response to misfolded protein"/>
    <property type="evidence" value="ECO:0007669"/>
    <property type="project" value="TreeGrafter"/>
</dbReference>
<dbReference type="SMART" id="SM00028">
    <property type="entry name" value="TPR"/>
    <property type="match status" value="1"/>
</dbReference>
<evidence type="ECO:0000313" key="7">
    <source>
        <dbReference type="EMBL" id="KAI5067812.1"/>
    </source>
</evidence>
<dbReference type="InterPro" id="IPR019734">
    <property type="entry name" value="TPR_rpt"/>
</dbReference>
<evidence type="ECO:0000313" key="8">
    <source>
        <dbReference type="Proteomes" id="UP000886520"/>
    </source>
</evidence>
<dbReference type="PROSITE" id="PS50076">
    <property type="entry name" value="DNAJ_2"/>
    <property type="match status" value="1"/>
</dbReference>
<keyword evidence="3" id="KW-0256">Endoplasmic reticulum</keyword>